<comment type="caution">
    <text evidence="1">The sequence shown here is derived from an EMBL/GenBank/DDBJ whole genome shotgun (WGS) entry which is preliminary data.</text>
</comment>
<evidence type="ECO:0000313" key="1">
    <source>
        <dbReference type="EMBL" id="KIL79993.1"/>
    </source>
</evidence>
<dbReference type="Pfam" id="PF09388">
    <property type="entry name" value="SpoOE-like"/>
    <property type="match status" value="1"/>
</dbReference>
<evidence type="ECO:0000313" key="2">
    <source>
        <dbReference type="Proteomes" id="UP000031982"/>
    </source>
</evidence>
<dbReference type="GeneID" id="92775858"/>
<dbReference type="EMBL" id="JXLP01000002">
    <property type="protein sequence ID" value="KIL79993.1"/>
    <property type="molecule type" value="Genomic_DNA"/>
</dbReference>
<organism evidence="1 2">
    <name type="scientific">Bacillus badius</name>
    <dbReference type="NCBI Taxonomy" id="1455"/>
    <lineage>
        <taxon>Bacteria</taxon>
        <taxon>Bacillati</taxon>
        <taxon>Bacillota</taxon>
        <taxon>Bacilli</taxon>
        <taxon>Bacillales</taxon>
        <taxon>Bacillaceae</taxon>
        <taxon>Pseudobacillus</taxon>
    </lineage>
</organism>
<dbReference type="SUPFAM" id="SSF140500">
    <property type="entry name" value="BAS1536-like"/>
    <property type="match status" value="1"/>
</dbReference>
<dbReference type="RefSeq" id="WP_082028120.1">
    <property type="nucleotide sequence ID" value="NZ_BSSZ01000002.1"/>
</dbReference>
<dbReference type="Gene3D" id="4.10.280.10">
    <property type="entry name" value="Helix-loop-helix DNA-binding domain"/>
    <property type="match status" value="1"/>
</dbReference>
<sequence length="58" mass="6855">MEKQEMFNDLTAEINSKRKMMIKVGMSKGLHHFETIQYSEELDKLIYKYQSLVKVASN</sequence>
<reference evidence="1 2" key="1">
    <citation type="submission" date="2015-01" db="EMBL/GenBank/DDBJ databases">
        <title>Genome Assembly of Bacillus badius MTCC 1458.</title>
        <authorList>
            <person name="Verma A."/>
            <person name="Khatri I."/>
            <person name="Mual P."/>
            <person name="Subramanian S."/>
            <person name="Krishnamurthi S."/>
        </authorList>
    </citation>
    <scope>NUCLEOTIDE SEQUENCE [LARGE SCALE GENOMIC DNA]</scope>
    <source>
        <strain evidence="1 2">MTCC 1458</strain>
    </source>
</reference>
<dbReference type="InterPro" id="IPR018540">
    <property type="entry name" value="Spo0E-like"/>
</dbReference>
<accession>A0ABR5AZ36</accession>
<keyword evidence="2" id="KW-1185">Reference proteome</keyword>
<dbReference type="Proteomes" id="UP000031982">
    <property type="component" value="Unassembled WGS sequence"/>
</dbReference>
<protein>
    <recommendedName>
        <fullName evidence="3">Aspartyl-phosphate phosphatase Spo0E family protein</fullName>
    </recommendedName>
</protein>
<dbReference type="InterPro" id="IPR036638">
    <property type="entry name" value="HLH_DNA-bd_sf"/>
</dbReference>
<dbReference type="InterPro" id="IPR037208">
    <property type="entry name" value="Spo0E-like_sf"/>
</dbReference>
<gene>
    <name evidence="1" type="ORF">SD77_2447</name>
</gene>
<name>A0ABR5AZ36_BACBA</name>
<proteinExistence type="predicted"/>
<evidence type="ECO:0008006" key="3">
    <source>
        <dbReference type="Google" id="ProtNLM"/>
    </source>
</evidence>